<sequence>MPRQIVSFRLSPYQRTWLSNVPPYLDYDSFFRNLMDECKEIAKSVNDDVSYDYPWGRLQPRSFKLEPDTYERIKEYSKIYGFYASEFVRKMITAKAKKLC</sequence>
<evidence type="ECO:0000313" key="2">
    <source>
        <dbReference type="Proteomes" id="UP000242015"/>
    </source>
</evidence>
<organism evidence="1 2">
    <name type="scientific">Candidatus Marsarchaeota G2 archaeon BE_D</name>
    <dbReference type="NCBI Taxonomy" id="1978158"/>
    <lineage>
        <taxon>Archaea</taxon>
        <taxon>Candidatus Marsarchaeota</taxon>
        <taxon>Candidatus Marsarchaeota group 2</taxon>
    </lineage>
</organism>
<gene>
    <name evidence="1" type="ORF">B9Q04_16400</name>
</gene>
<dbReference type="Proteomes" id="UP000242015">
    <property type="component" value="Unassembled WGS sequence"/>
</dbReference>
<dbReference type="EMBL" id="NEXF01000513">
    <property type="protein sequence ID" value="PSO06368.1"/>
    <property type="molecule type" value="Genomic_DNA"/>
</dbReference>
<name>A0A2R6C6B5_9ARCH</name>
<protein>
    <submittedName>
        <fullName evidence="1">Uncharacterized protein</fullName>
    </submittedName>
</protein>
<reference evidence="1 2" key="1">
    <citation type="submission" date="2017-04" db="EMBL/GenBank/DDBJ databases">
        <title>Novel microbial lineages endemic to geothermal iron-oxide mats fill important gaps in the evolutionary history of Archaea.</title>
        <authorList>
            <person name="Jay Z.J."/>
            <person name="Beam J.P."/>
            <person name="Dlakic M."/>
            <person name="Rusch D.B."/>
            <person name="Kozubal M.A."/>
            <person name="Inskeep W.P."/>
        </authorList>
    </citation>
    <scope>NUCLEOTIDE SEQUENCE [LARGE SCALE GENOMIC DNA]</scope>
    <source>
        <strain evidence="1">BE_D</strain>
    </source>
</reference>
<accession>A0A2R6C6B5</accession>
<dbReference type="AlphaFoldDB" id="A0A2R6C6B5"/>
<evidence type="ECO:0000313" key="1">
    <source>
        <dbReference type="EMBL" id="PSO06368.1"/>
    </source>
</evidence>
<proteinExistence type="predicted"/>
<comment type="caution">
    <text evidence="1">The sequence shown here is derived from an EMBL/GenBank/DDBJ whole genome shotgun (WGS) entry which is preliminary data.</text>
</comment>